<keyword evidence="3" id="KW-1185">Reference proteome</keyword>
<proteinExistence type="inferred from homology"/>
<dbReference type="PRINTS" id="PR00081">
    <property type="entry name" value="GDHRDH"/>
</dbReference>
<dbReference type="PANTHER" id="PTHR45458:SF1">
    <property type="entry name" value="SHORT CHAIN DEHYDROGENASE"/>
    <property type="match status" value="1"/>
</dbReference>
<evidence type="ECO:0000256" key="1">
    <source>
        <dbReference type="RuleBase" id="RU000363"/>
    </source>
</evidence>
<dbReference type="PRINTS" id="PR00080">
    <property type="entry name" value="SDRFAMILY"/>
</dbReference>
<dbReference type="PANTHER" id="PTHR45458">
    <property type="entry name" value="SHORT-CHAIN DEHYDROGENASE/REDUCTASE SDR"/>
    <property type="match status" value="1"/>
</dbReference>
<dbReference type="AlphaFoldDB" id="G0SC08"/>
<evidence type="ECO:0000313" key="3">
    <source>
        <dbReference type="Proteomes" id="UP000008066"/>
    </source>
</evidence>
<dbReference type="CDD" id="cd05325">
    <property type="entry name" value="carb_red_sniffer_like_SDR_c"/>
    <property type="match status" value="1"/>
</dbReference>
<dbReference type="OrthoDB" id="5296at2759"/>
<dbReference type="GeneID" id="18259585"/>
<dbReference type="Pfam" id="PF00106">
    <property type="entry name" value="adh_short"/>
    <property type="match status" value="1"/>
</dbReference>
<comment type="similarity">
    <text evidence="1">Belongs to the short-chain dehydrogenases/reductases (SDR) family.</text>
</comment>
<accession>G0SC08</accession>
<dbReference type="Proteomes" id="UP000008066">
    <property type="component" value="Unassembled WGS sequence"/>
</dbReference>
<dbReference type="SUPFAM" id="SSF51735">
    <property type="entry name" value="NAD(P)-binding Rossmann-fold domains"/>
    <property type="match status" value="1"/>
</dbReference>
<name>G0SC08_CHATD</name>
<dbReference type="Gene3D" id="3.40.50.720">
    <property type="entry name" value="NAD(P)-binding Rossmann-like Domain"/>
    <property type="match status" value="1"/>
</dbReference>
<dbReference type="InterPro" id="IPR036291">
    <property type="entry name" value="NAD(P)-bd_dom_sf"/>
</dbReference>
<gene>
    <name evidence="2" type="ORF">CTHT_0055470</name>
</gene>
<dbReference type="HOGENOM" id="CLU_010194_9_1_1"/>
<protein>
    <submittedName>
        <fullName evidence="2">Uncharacterized protein</fullName>
    </submittedName>
</protein>
<evidence type="ECO:0000313" key="2">
    <source>
        <dbReference type="EMBL" id="EGS18934.1"/>
    </source>
</evidence>
<organism evidence="3">
    <name type="scientific">Chaetomium thermophilum (strain DSM 1495 / CBS 144.50 / IMI 039719)</name>
    <name type="common">Thermochaetoides thermophila</name>
    <dbReference type="NCBI Taxonomy" id="759272"/>
    <lineage>
        <taxon>Eukaryota</taxon>
        <taxon>Fungi</taxon>
        <taxon>Dikarya</taxon>
        <taxon>Ascomycota</taxon>
        <taxon>Pezizomycotina</taxon>
        <taxon>Sordariomycetes</taxon>
        <taxon>Sordariomycetidae</taxon>
        <taxon>Sordariales</taxon>
        <taxon>Chaetomiaceae</taxon>
        <taxon>Thermochaetoides</taxon>
    </lineage>
</organism>
<dbReference type="EMBL" id="GL988045">
    <property type="protein sequence ID" value="EGS18934.1"/>
    <property type="molecule type" value="Genomic_DNA"/>
</dbReference>
<reference evidence="2 3" key="1">
    <citation type="journal article" date="2011" name="Cell">
        <title>Insight into structure and assembly of the nuclear pore complex by utilizing the genome of a eukaryotic thermophile.</title>
        <authorList>
            <person name="Amlacher S."/>
            <person name="Sarges P."/>
            <person name="Flemming D."/>
            <person name="van Noort V."/>
            <person name="Kunze R."/>
            <person name="Devos D.P."/>
            <person name="Arumugam M."/>
            <person name="Bork P."/>
            <person name="Hurt E."/>
        </authorList>
    </citation>
    <scope>NUCLEOTIDE SEQUENCE [LARGE SCALE GENOMIC DNA]</scope>
    <source>
        <strain evidence="3">DSM 1495 / CBS 144.50 / IMI 039719</strain>
    </source>
</reference>
<sequence>MPTYVITGARMGIGLGYVKELSKSPSNTVFALVRSLTKGDLSALQEIQASSAPGQVSILECDVSSPESVTKLPAQLPSDTIIDVLINNAAILHGDEDSLTLKPETLHEHIQTNVLGPALIFQTLLPYLSPTAKVVNISSGLGSMQMLLDGRIHADRTAYSVSKAALNMLTVHQSKQVKTVAGKEAVIVVCVDPGWVKTEMGGPNAVLRVEDSAQGVLKVVEGLKSEDSGGFFLYRGDKLDW</sequence>
<dbReference type="GO" id="GO:0016616">
    <property type="term" value="F:oxidoreductase activity, acting on the CH-OH group of donors, NAD or NADP as acceptor"/>
    <property type="evidence" value="ECO:0007669"/>
    <property type="project" value="TreeGrafter"/>
</dbReference>
<dbReference type="eggNOG" id="KOG1611">
    <property type="taxonomic scope" value="Eukaryota"/>
</dbReference>
<dbReference type="RefSeq" id="XP_006695879.1">
    <property type="nucleotide sequence ID" value="XM_006695816.1"/>
</dbReference>
<dbReference type="KEGG" id="cthr:CTHT_0055470"/>
<dbReference type="InterPro" id="IPR002347">
    <property type="entry name" value="SDR_fam"/>
</dbReference>
<dbReference type="InterPro" id="IPR052184">
    <property type="entry name" value="SDR_enzymes"/>
</dbReference>
<dbReference type="OMA" id="EHYTKAG"/>